<protein>
    <submittedName>
        <fullName evidence="3">Amino acid racemase</fullName>
    </submittedName>
</protein>
<dbReference type="RefSeq" id="WP_307421866.1">
    <property type="nucleotide sequence ID" value="NZ_JAUSVK010000001.1"/>
</dbReference>
<dbReference type="InterPro" id="IPR048449">
    <property type="entry name" value="YhfX-like_C"/>
</dbReference>
<proteinExistence type="predicted"/>
<evidence type="ECO:0000259" key="2">
    <source>
        <dbReference type="Pfam" id="PF21279"/>
    </source>
</evidence>
<keyword evidence="4" id="KW-1185">Reference proteome</keyword>
<comment type="caution">
    <text evidence="3">The sequence shown here is derived from an EMBL/GenBank/DDBJ whole genome shotgun (WGS) entry which is preliminary data.</text>
</comment>
<sequence length="398" mass="41769">MFLDLIRRRNPALVEQVIALHQAGKLPANTYVIDLDAVEANARHIAGVAGRHGLKTYAMTKQMGRNASFCRAAMRGGIGKAVAVDMECARATHRAGMGLGHLGHLVQVPRAEADAAASLVPDHWTVFSLEKAREAAAAAHRLGRRQDILLRIVAEGDRFYRGHEGGLPAAEVALLAEAVDAIEGARFAGITSFPTQLFDGASASVKPTANLATLERAAEALARAGRRGIEINTPGTTSAEILPMLAAAGATQVEPGHGLTGTTPLHVVRDLPETPAVVYLSEVSHLIGGEAFCFGGGLYIDPVFPDYPVKAIVAREPTVSDAALAGVEIPVPASIDYYGMVDASGAVRPRVGDSVVFGFRPQAFVTRAYTAGIAGLSSGTPVVETIHDAFGRPADWPL</sequence>
<dbReference type="Gene3D" id="2.40.37.30">
    <property type="match status" value="2"/>
</dbReference>
<reference evidence="3 4" key="1">
    <citation type="submission" date="2023-07" db="EMBL/GenBank/DDBJ databases">
        <title>Genomic Encyclopedia of Type Strains, Phase IV (KMG-IV): sequencing the most valuable type-strain genomes for metagenomic binning, comparative biology and taxonomic classification.</title>
        <authorList>
            <person name="Goeker M."/>
        </authorList>
    </citation>
    <scope>NUCLEOTIDE SEQUENCE [LARGE SCALE GENOMIC DNA]</scope>
    <source>
        <strain evidence="3 4">DSM 5896</strain>
    </source>
</reference>
<feature type="domain" description="Alanine racemase N-terminal" evidence="1">
    <location>
        <begin position="33"/>
        <end position="264"/>
    </location>
</feature>
<dbReference type="SUPFAM" id="SSF51419">
    <property type="entry name" value="PLP-binding barrel"/>
    <property type="match status" value="1"/>
</dbReference>
<dbReference type="InterPro" id="IPR001608">
    <property type="entry name" value="Ala_racemase_N"/>
</dbReference>
<dbReference type="Pfam" id="PF01168">
    <property type="entry name" value="Ala_racemase_N"/>
    <property type="match status" value="1"/>
</dbReference>
<evidence type="ECO:0000313" key="4">
    <source>
        <dbReference type="Proteomes" id="UP001237448"/>
    </source>
</evidence>
<evidence type="ECO:0000313" key="3">
    <source>
        <dbReference type="EMBL" id="MDQ0390592.1"/>
    </source>
</evidence>
<dbReference type="Pfam" id="PF21279">
    <property type="entry name" value="YhfX-like_C"/>
    <property type="match status" value="1"/>
</dbReference>
<name>A0ABU0F7K2_9HYPH</name>
<dbReference type="InterPro" id="IPR029066">
    <property type="entry name" value="PLP-binding_barrel"/>
</dbReference>
<evidence type="ECO:0000259" key="1">
    <source>
        <dbReference type="Pfam" id="PF01168"/>
    </source>
</evidence>
<dbReference type="EMBL" id="JAUSVK010000001">
    <property type="protein sequence ID" value="MDQ0390592.1"/>
    <property type="molecule type" value="Genomic_DNA"/>
</dbReference>
<gene>
    <name evidence="3" type="ORF">J3R73_000384</name>
</gene>
<accession>A0ABU0F7K2</accession>
<feature type="domain" description="YhfX-like C-terminal" evidence="2">
    <location>
        <begin position="278"/>
        <end position="382"/>
    </location>
</feature>
<organism evidence="3 4">
    <name type="scientific">Labrys monachus</name>
    <dbReference type="NCBI Taxonomy" id="217067"/>
    <lineage>
        <taxon>Bacteria</taxon>
        <taxon>Pseudomonadati</taxon>
        <taxon>Pseudomonadota</taxon>
        <taxon>Alphaproteobacteria</taxon>
        <taxon>Hyphomicrobiales</taxon>
        <taxon>Xanthobacteraceae</taxon>
        <taxon>Labrys</taxon>
    </lineage>
</organism>
<dbReference type="Proteomes" id="UP001237448">
    <property type="component" value="Unassembled WGS sequence"/>
</dbReference>